<dbReference type="EMBL" id="QGKX02000004">
    <property type="protein sequence ID" value="KAF3600064.1"/>
    <property type="molecule type" value="Genomic_DNA"/>
</dbReference>
<accession>A0A8S9SGX7</accession>
<evidence type="ECO:0000313" key="2">
    <source>
        <dbReference type="Proteomes" id="UP000712600"/>
    </source>
</evidence>
<reference evidence="1" key="1">
    <citation type="submission" date="2019-12" db="EMBL/GenBank/DDBJ databases">
        <title>Genome sequencing and annotation of Brassica cretica.</title>
        <authorList>
            <person name="Studholme D.J."/>
            <person name="Sarris P."/>
        </authorList>
    </citation>
    <scope>NUCLEOTIDE SEQUENCE</scope>
    <source>
        <strain evidence="1">PFS-109/04</strain>
        <tissue evidence="1">Leaf</tissue>
    </source>
</reference>
<dbReference type="Proteomes" id="UP000712600">
    <property type="component" value="Unassembled WGS sequence"/>
</dbReference>
<organism evidence="1 2">
    <name type="scientific">Brassica cretica</name>
    <name type="common">Mustard</name>
    <dbReference type="NCBI Taxonomy" id="69181"/>
    <lineage>
        <taxon>Eukaryota</taxon>
        <taxon>Viridiplantae</taxon>
        <taxon>Streptophyta</taxon>
        <taxon>Embryophyta</taxon>
        <taxon>Tracheophyta</taxon>
        <taxon>Spermatophyta</taxon>
        <taxon>Magnoliopsida</taxon>
        <taxon>eudicotyledons</taxon>
        <taxon>Gunneridae</taxon>
        <taxon>Pentapetalae</taxon>
        <taxon>rosids</taxon>
        <taxon>malvids</taxon>
        <taxon>Brassicales</taxon>
        <taxon>Brassicaceae</taxon>
        <taxon>Brassiceae</taxon>
        <taxon>Brassica</taxon>
    </lineage>
</organism>
<protein>
    <submittedName>
        <fullName evidence="1">Uncharacterized protein</fullName>
    </submittedName>
</protein>
<proteinExistence type="predicted"/>
<dbReference type="AlphaFoldDB" id="A0A8S9SGX7"/>
<evidence type="ECO:0000313" key="1">
    <source>
        <dbReference type="EMBL" id="KAF3600064.1"/>
    </source>
</evidence>
<sequence length="50" mass="5741">MSGGSETMLSTTTLISLEQTFRTLDREVRNTITARCNKRSFTKLMSAWIR</sequence>
<gene>
    <name evidence="1" type="ORF">F2Q69_00034557</name>
</gene>
<comment type="caution">
    <text evidence="1">The sequence shown here is derived from an EMBL/GenBank/DDBJ whole genome shotgun (WGS) entry which is preliminary data.</text>
</comment>
<name>A0A8S9SGX7_BRACR</name>